<dbReference type="InterPro" id="IPR017853">
    <property type="entry name" value="GH"/>
</dbReference>
<name>A0AAW1RMG6_9CHLO</name>
<dbReference type="InterPro" id="IPR007781">
    <property type="entry name" value="NAGLU"/>
</dbReference>
<evidence type="ECO:0008006" key="6">
    <source>
        <dbReference type="Google" id="ProtNLM"/>
    </source>
</evidence>
<evidence type="ECO:0000259" key="2">
    <source>
        <dbReference type="Pfam" id="PF05089"/>
    </source>
</evidence>
<keyword evidence="5" id="KW-1185">Reference proteome</keyword>
<evidence type="ECO:0000313" key="5">
    <source>
        <dbReference type="Proteomes" id="UP001485043"/>
    </source>
</evidence>
<dbReference type="PANTHER" id="PTHR12872">
    <property type="entry name" value="ALPHA-N-ACETYLGLUCOSAMINIDASE"/>
    <property type="match status" value="1"/>
</dbReference>
<reference evidence="4 5" key="1">
    <citation type="journal article" date="2024" name="Nat. Commun.">
        <title>Phylogenomics reveals the evolutionary origins of lichenization in chlorophyte algae.</title>
        <authorList>
            <person name="Puginier C."/>
            <person name="Libourel C."/>
            <person name="Otte J."/>
            <person name="Skaloud P."/>
            <person name="Haon M."/>
            <person name="Grisel S."/>
            <person name="Petersen M."/>
            <person name="Berrin J.G."/>
            <person name="Delaux P.M."/>
            <person name="Dal Grande F."/>
            <person name="Keller J."/>
        </authorList>
    </citation>
    <scope>NUCLEOTIDE SEQUENCE [LARGE SCALE GENOMIC DNA]</scope>
    <source>
        <strain evidence="4 5">SAG 2523</strain>
    </source>
</reference>
<evidence type="ECO:0000313" key="4">
    <source>
        <dbReference type="EMBL" id="KAK9834371.1"/>
    </source>
</evidence>
<dbReference type="Pfam" id="PF12972">
    <property type="entry name" value="NAGLU_C"/>
    <property type="match status" value="1"/>
</dbReference>
<evidence type="ECO:0000256" key="1">
    <source>
        <dbReference type="SAM" id="MobiDB-lite"/>
    </source>
</evidence>
<dbReference type="Gene3D" id="1.10.8.10">
    <property type="entry name" value="DNA helicase RuvA subunit, C-terminal domain"/>
    <property type="match status" value="1"/>
</dbReference>
<evidence type="ECO:0000259" key="3">
    <source>
        <dbReference type="Pfam" id="PF12972"/>
    </source>
</evidence>
<organism evidence="4 5">
    <name type="scientific">Apatococcus fuscideae</name>
    <dbReference type="NCBI Taxonomy" id="2026836"/>
    <lineage>
        <taxon>Eukaryota</taxon>
        <taxon>Viridiplantae</taxon>
        <taxon>Chlorophyta</taxon>
        <taxon>core chlorophytes</taxon>
        <taxon>Trebouxiophyceae</taxon>
        <taxon>Chlorellales</taxon>
        <taxon>Chlorellaceae</taxon>
        <taxon>Apatococcus</taxon>
    </lineage>
</organism>
<proteinExistence type="predicted"/>
<gene>
    <name evidence="4" type="ORF">WJX84_011165</name>
</gene>
<protein>
    <recommendedName>
        <fullName evidence="6">Alpha-N-acetylglucosaminidase</fullName>
    </recommendedName>
</protein>
<dbReference type="AlphaFoldDB" id="A0AAW1RMG6"/>
<feature type="compositionally biased region" description="Low complexity" evidence="1">
    <location>
        <begin position="808"/>
        <end position="818"/>
    </location>
</feature>
<sequence>MGNLQGWGGPLPQGYIDDQADLQVKILERMRAFGMTPVLPAFAGFVPQAVKDKFPGASITRLGNWGRFSQAFCCVHLLDPQDPLFRQIGQAFVEEMRQAWGKDSVGYYSADTFNEQSPPSNEPDYLRNASRGVYEAMQAGDDSAVWIQQAWLFYSDQAFWQPAQIQALLEGVPRERLVMLDLFAEVFPLWNRTEAFQGVPFIWCMLHNFGGNLEMYGNLRAVAKGPADALQELNMLGIGMCPEGIETNPVVYDLMPEWAYRKEPVKLDAWTEDYAVRRYGPSTPASATDAWALLLDTVYDCQDLHPDHNQDIPVSRPGLDHDEVAPHGLQPQLWYHQEKVVKAWQLLQKAAPDLEPQSTYRYDLIDVGRQVISKVGTALWKVICSAYKNKDLKALRAANQELLELLEDLETLLASHEGFLLGPRIEEARAAGNSTADKALFEWNLRTQITIWGTGEDNDSDVHDYANKEWAGLMQSFYRSRWSIWLHRLEADLVRGKEYDAVAVQKDFLSFTTGWTHRQDEEFSLEPSGNTVEISENLLTKSLGSAETETFIECLSDDLGRLLSQSNARFWQRAGNDSTLYSCLDSYVQFVRRPFDQEHSEAAEPSAAYRQLSKRIFMVITRLASTVSTSQPIQRKDRSEAATVTEAEQTRILRQQHLLSLPLLMDVCALYAPTNLMLVQELMQQAMCLLPELSQDLAERIGPMIASNLRDVCQACRGAVKRMGGKGTPAEMSGLADGLLYMVDTAYTMHAMEAPPGLLRAAAARCGLASDILASLQQGAIQLDEIQQDYLYALLGTTSAAARHDETQAMSSAASTSQGPPPPGDMEMAALISQIGDVLPEYGAGFLTACLEHYASQRS</sequence>
<dbReference type="Gene3D" id="1.20.120.670">
    <property type="entry name" value="N-acetyl-b-d-glucoasminidase"/>
    <property type="match status" value="1"/>
</dbReference>
<feature type="domain" description="Alpha-N-acetylglucosaminidase tim-barrel" evidence="2">
    <location>
        <begin position="1"/>
        <end position="261"/>
    </location>
</feature>
<dbReference type="InterPro" id="IPR024733">
    <property type="entry name" value="NAGLU_tim-barrel"/>
</dbReference>
<feature type="region of interest" description="Disordered" evidence="1">
    <location>
        <begin position="805"/>
        <end position="826"/>
    </location>
</feature>
<feature type="domain" description="Alpha-N-acetylglucosaminidase C-terminal" evidence="3">
    <location>
        <begin position="270"/>
        <end position="541"/>
    </location>
</feature>
<dbReference type="SUPFAM" id="SSF51445">
    <property type="entry name" value="(Trans)glycosidases"/>
    <property type="match status" value="1"/>
</dbReference>
<dbReference type="Gene3D" id="3.20.20.80">
    <property type="entry name" value="Glycosidases"/>
    <property type="match status" value="1"/>
</dbReference>
<dbReference type="InterPro" id="IPR024732">
    <property type="entry name" value="NAGLU_C"/>
</dbReference>
<comment type="caution">
    <text evidence="4">The sequence shown here is derived from an EMBL/GenBank/DDBJ whole genome shotgun (WGS) entry which is preliminary data.</text>
</comment>
<dbReference type="Proteomes" id="UP001485043">
    <property type="component" value="Unassembled WGS sequence"/>
</dbReference>
<accession>A0AAW1RMG6</accession>
<dbReference type="EMBL" id="JALJOV010002102">
    <property type="protein sequence ID" value="KAK9834371.1"/>
    <property type="molecule type" value="Genomic_DNA"/>
</dbReference>
<dbReference type="PANTHER" id="PTHR12872:SF1">
    <property type="entry name" value="ALPHA-N-ACETYLGLUCOSAMINIDASE"/>
    <property type="match status" value="1"/>
</dbReference>
<dbReference type="Pfam" id="PF05089">
    <property type="entry name" value="NAGLU"/>
    <property type="match status" value="1"/>
</dbReference>